<feature type="compositionally biased region" description="Low complexity" evidence="1">
    <location>
        <begin position="181"/>
        <end position="198"/>
    </location>
</feature>
<gene>
    <name evidence="2" type="ORF">I206_02446</name>
    <name evidence="3" type="ORF">I206_104906</name>
</gene>
<protein>
    <submittedName>
        <fullName evidence="2">Uncharacterized protein</fullName>
    </submittedName>
</protein>
<feature type="compositionally biased region" description="Polar residues" evidence="1">
    <location>
        <begin position="433"/>
        <end position="446"/>
    </location>
</feature>
<feature type="region of interest" description="Disordered" evidence="1">
    <location>
        <begin position="285"/>
        <end position="539"/>
    </location>
</feature>
<feature type="compositionally biased region" description="Polar residues" evidence="1">
    <location>
        <begin position="134"/>
        <end position="144"/>
    </location>
</feature>
<feature type="compositionally biased region" description="Low complexity" evidence="1">
    <location>
        <begin position="1"/>
        <end position="15"/>
    </location>
</feature>
<feature type="compositionally biased region" description="Polar residues" evidence="1">
    <location>
        <begin position="101"/>
        <end position="121"/>
    </location>
</feature>
<organism evidence="2">
    <name type="scientific">Kwoniella pini CBS 10737</name>
    <dbReference type="NCBI Taxonomy" id="1296096"/>
    <lineage>
        <taxon>Eukaryota</taxon>
        <taxon>Fungi</taxon>
        <taxon>Dikarya</taxon>
        <taxon>Basidiomycota</taxon>
        <taxon>Agaricomycotina</taxon>
        <taxon>Tremellomycetes</taxon>
        <taxon>Tremellales</taxon>
        <taxon>Cryptococcaceae</taxon>
        <taxon>Kwoniella</taxon>
    </lineage>
</organism>
<dbReference type="AlphaFoldDB" id="A0A1B9I8K7"/>
<evidence type="ECO:0000313" key="3">
    <source>
        <dbReference type="EMBL" id="WWC70954.1"/>
    </source>
</evidence>
<evidence type="ECO:0000313" key="4">
    <source>
        <dbReference type="Proteomes" id="UP000094020"/>
    </source>
</evidence>
<feature type="region of interest" description="Disordered" evidence="1">
    <location>
        <begin position="1"/>
        <end position="50"/>
    </location>
</feature>
<feature type="region of interest" description="Disordered" evidence="1">
    <location>
        <begin position="76"/>
        <end position="207"/>
    </location>
</feature>
<feature type="region of interest" description="Disordered" evidence="1">
    <location>
        <begin position="565"/>
        <end position="589"/>
    </location>
</feature>
<dbReference type="EMBL" id="CP144524">
    <property type="protein sequence ID" value="WWC70954.1"/>
    <property type="molecule type" value="Genomic_DNA"/>
</dbReference>
<reference evidence="3" key="4">
    <citation type="submission" date="2024-02" db="EMBL/GenBank/DDBJ databases">
        <title>Comparative genomics of Cryptococcus and Kwoniella reveals pathogenesis evolution and contrasting modes of karyotype evolution via chromosome fusion or intercentromeric recombination.</title>
        <authorList>
            <person name="Coelho M.A."/>
            <person name="David-Palma M."/>
            <person name="Shea T."/>
            <person name="Bowers K."/>
            <person name="McGinley-Smith S."/>
            <person name="Mohammad A.W."/>
            <person name="Gnirke A."/>
            <person name="Yurkov A.M."/>
            <person name="Nowrousian M."/>
            <person name="Sun S."/>
            <person name="Cuomo C.A."/>
            <person name="Heitman J."/>
        </authorList>
    </citation>
    <scope>NUCLEOTIDE SEQUENCE</scope>
    <source>
        <strain evidence="3">CBS 10737</strain>
    </source>
</reference>
<keyword evidence="4" id="KW-1185">Reference proteome</keyword>
<proteinExistence type="predicted"/>
<feature type="region of interest" description="Disordered" evidence="1">
    <location>
        <begin position="785"/>
        <end position="810"/>
    </location>
</feature>
<sequence length="810" mass="86601">MNAMAPSMSPTSSSTGLATGPSMTSTAQHRLSLSGRQRRPSPLLHEIQPPSRRLSAHQMLLLTPFGGPLPAGALAGAGGSGMSRGSSSMGHTMSTAPAKMGNSSNWPGKDSSSSVTGTNPVQLGREIPIAGRQPSISGSGQSMGRETPPANRFPPRSRHSLGHSMAGPSPLASAPMTTIFSQGSSEGQSSRSQNSSGQETETNQMFISREEIGIEVRSQRTDGGDVEEDVEMMSPPKTRLRLLSATVAMTRSNSLPVLTLRELEALKEKDGELGIQRGGDWAWVSRDTDDLDDPDLETPSMDTETSTNASTSSTSLVTPFEQPLSASSSSSSSYRNPFTSFNDPFAPRQPGISPVSAYIPTATSSDYHYSPSGVAGELRRMSDAPPQASASVTPSPTHRTGRRSDIDSRRPSAPHAYNQAYGSLTPKAFQRRTPPQASQSIFQPSYQPLAPPEETSPHGSPIADFPPASRPRLLRYKSSPARTTGLGLNIVVRPTGSGRNSGSEKSPGDTGSAGTHRDSRGSLGEQSIRSGPSRSSFSSGRWAEVDFIDSLAATADAVLTSTSESNFNVDTNSYSQSSNISDVSRPSSSIGSTTFVNRDLTNSRISNSSVNTSISPTRRERRFSSNNRIGIKSEPQTAIKSGFKIEQISSRSHIIDFQIESTIVFGENQSPIFKGRSRFESVDSAFPLMPGGKGERLSVPNQTSSSSNFINDLSSFNNVNIGFGNNQNILNEGFPRRGSLGMGTFAKLRNKMINKNNDKINDNHNININHDGIDELGQRLNVNLQPSAGSNSTHWSERRGSWAEGWSSGR</sequence>
<feature type="compositionally biased region" description="Low complexity" evidence="1">
    <location>
        <begin position="297"/>
        <end position="315"/>
    </location>
</feature>
<reference evidence="3" key="2">
    <citation type="submission" date="2013-07" db="EMBL/GenBank/DDBJ databases">
        <authorList>
            <consortium name="The Broad Institute Genome Sequencing Platform"/>
            <person name="Cuomo C."/>
            <person name="Litvintseva A."/>
            <person name="Chen Y."/>
            <person name="Heitman J."/>
            <person name="Sun S."/>
            <person name="Springer D."/>
            <person name="Dromer F."/>
            <person name="Young S.K."/>
            <person name="Zeng Q."/>
            <person name="Gargeya S."/>
            <person name="Fitzgerald M."/>
            <person name="Abouelleil A."/>
            <person name="Alvarado L."/>
            <person name="Berlin A.M."/>
            <person name="Chapman S.B."/>
            <person name="Dewar J."/>
            <person name="Goldberg J."/>
            <person name="Griggs A."/>
            <person name="Gujja S."/>
            <person name="Hansen M."/>
            <person name="Howarth C."/>
            <person name="Imamovic A."/>
            <person name="Larimer J."/>
            <person name="McCowan C."/>
            <person name="Murphy C."/>
            <person name="Pearson M."/>
            <person name="Priest M."/>
            <person name="Roberts A."/>
            <person name="Saif S."/>
            <person name="Shea T."/>
            <person name="Sykes S."/>
            <person name="Wortman J."/>
            <person name="Nusbaum C."/>
            <person name="Birren B."/>
        </authorList>
    </citation>
    <scope>NUCLEOTIDE SEQUENCE</scope>
    <source>
        <strain evidence="3">CBS 10737</strain>
    </source>
</reference>
<feature type="compositionally biased region" description="Polar residues" evidence="1">
    <location>
        <begin position="785"/>
        <end position="794"/>
    </location>
</feature>
<dbReference type="RefSeq" id="XP_019012950.1">
    <property type="nucleotide sequence ID" value="XM_019154210.1"/>
</dbReference>
<dbReference type="OrthoDB" id="2572819at2759"/>
<feature type="compositionally biased region" description="Low complexity" evidence="1">
    <location>
        <begin position="527"/>
        <end position="539"/>
    </location>
</feature>
<reference evidence="2" key="1">
    <citation type="submission" date="2013-07" db="EMBL/GenBank/DDBJ databases">
        <title>The Genome Sequence of Cryptococcus pinus CBS10737.</title>
        <authorList>
            <consortium name="The Broad Institute Genome Sequencing Platform"/>
            <person name="Cuomo C."/>
            <person name="Litvintseva A."/>
            <person name="Chen Y."/>
            <person name="Heitman J."/>
            <person name="Sun S."/>
            <person name="Springer D."/>
            <person name="Dromer F."/>
            <person name="Young S.K."/>
            <person name="Zeng Q."/>
            <person name="Gargeya S."/>
            <person name="Fitzgerald M."/>
            <person name="Abouelleil A."/>
            <person name="Alvarado L."/>
            <person name="Berlin A.M."/>
            <person name="Chapman S.B."/>
            <person name="Dewar J."/>
            <person name="Goldberg J."/>
            <person name="Griggs A."/>
            <person name="Gujja S."/>
            <person name="Hansen M."/>
            <person name="Howarth C."/>
            <person name="Imamovic A."/>
            <person name="Larimer J."/>
            <person name="McCowan C."/>
            <person name="Murphy C."/>
            <person name="Pearson M."/>
            <person name="Priest M."/>
            <person name="Roberts A."/>
            <person name="Saif S."/>
            <person name="Shea T."/>
            <person name="Sykes S."/>
            <person name="Wortman J."/>
            <person name="Nusbaum C."/>
            <person name="Birren B."/>
        </authorList>
    </citation>
    <scope>NUCLEOTIDE SEQUENCE [LARGE SCALE GENOMIC DNA]</scope>
    <source>
        <strain evidence="2">CBS 10737</strain>
    </source>
</reference>
<evidence type="ECO:0000313" key="2">
    <source>
        <dbReference type="EMBL" id="OCF51731.1"/>
    </source>
</evidence>
<feature type="compositionally biased region" description="Polar residues" evidence="1">
    <location>
        <begin position="21"/>
        <end position="35"/>
    </location>
</feature>
<dbReference type="EMBL" id="KV700115">
    <property type="protein sequence ID" value="OCF51731.1"/>
    <property type="molecule type" value="Genomic_DNA"/>
</dbReference>
<reference evidence="2" key="3">
    <citation type="submission" date="2016-07" db="EMBL/GenBank/DDBJ databases">
        <title>Evolution of pathogenesis and genome organization in the Tremellales.</title>
        <authorList>
            <person name="Cuomo C."/>
            <person name="Litvintseva A."/>
            <person name="Heitman J."/>
            <person name="Chen Y."/>
            <person name="Sun S."/>
            <person name="Springer D."/>
            <person name="Dromer F."/>
            <person name="Young S."/>
            <person name="Zeng Q."/>
            <person name="Chapman S."/>
            <person name="Gujja S."/>
            <person name="Saif S."/>
            <person name="Birren B."/>
        </authorList>
    </citation>
    <scope>NUCLEOTIDE SEQUENCE</scope>
    <source>
        <strain evidence="2">CBS 10737</strain>
    </source>
</reference>
<dbReference type="KEGG" id="kpin:30170815"/>
<feature type="compositionally biased region" description="Polar residues" evidence="1">
    <location>
        <begin position="388"/>
        <end position="398"/>
    </location>
</feature>
<name>A0A1B9I8K7_9TREE</name>
<evidence type="ECO:0000256" key="1">
    <source>
        <dbReference type="SAM" id="MobiDB-lite"/>
    </source>
</evidence>
<dbReference type="Proteomes" id="UP000094020">
    <property type="component" value="Chromosome 6"/>
</dbReference>
<accession>A0A1B9I8K7</accession>
<dbReference type="GeneID" id="30170815"/>
<feature type="compositionally biased region" description="Low complexity" evidence="1">
    <location>
        <begin position="83"/>
        <end position="96"/>
    </location>
</feature>